<dbReference type="PANTHER" id="PTHR24379:SF121">
    <property type="entry name" value="C2H2-TYPE DOMAIN-CONTAINING PROTEIN"/>
    <property type="match status" value="1"/>
</dbReference>
<dbReference type="Proteomes" id="UP001153714">
    <property type="component" value="Chromosome 22"/>
</dbReference>
<evidence type="ECO:0000256" key="6">
    <source>
        <dbReference type="SAM" id="MobiDB-lite"/>
    </source>
</evidence>
<reference evidence="8" key="2">
    <citation type="submission" date="2022-10" db="EMBL/GenBank/DDBJ databases">
        <authorList>
            <consortium name="ENA_rothamsted_submissions"/>
            <consortium name="culmorum"/>
            <person name="King R."/>
        </authorList>
    </citation>
    <scope>NUCLEOTIDE SEQUENCE</scope>
</reference>
<evidence type="ECO:0000259" key="7">
    <source>
        <dbReference type="PROSITE" id="PS51915"/>
    </source>
</evidence>
<dbReference type="SMART" id="SM00355">
    <property type="entry name" value="ZnF_C2H2"/>
    <property type="match status" value="3"/>
</dbReference>
<feature type="binding site" evidence="5">
    <location>
        <position position="24"/>
    </location>
    <ligand>
        <name>Zn(2+)</name>
        <dbReference type="ChEBI" id="CHEBI:29105"/>
    </ligand>
</feature>
<dbReference type="AlphaFoldDB" id="A0A9N9WG67"/>
<keyword evidence="9" id="KW-1185">Reference proteome</keyword>
<dbReference type="InterPro" id="IPR012934">
    <property type="entry name" value="Znf_AD"/>
</dbReference>
<feature type="compositionally biased region" description="Basic and acidic residues" evidence="6">
    <location>
        <begin position="229"/>
        <end position="248"/>
    </location>
</feature>
<feature type="region of interest" description="Disordered" evidence="6">
    <location>
        <begin position="584"/>
        <end position="698"/>
    </location>
</feature>
<feature type="compositionally biased region" description="Basic and acidic residues" evidence="6">
    <location>
        <begin position="591"/>
        <end position="611"/>
    </location>
</feature>
<dbReference type="GO" id="GO:0008270">
    <property type="term" value="F:zinc ion binding"/>
    <property type="evidence" value="ECO:0007669"/>
    <property type="project" value="UniProtKB-UniRule"/>
</dbReference>
<name>A0A9N9WG67_9NEOP</name>
<feature type="compositionally biased region" description="Polar residues" evidence="6">
    <location>
        <begin position="836"/>
        <end position="848"/>
    </location>
</feature>
<dbReference type="InterPro" id="IPR013087">
    <property type="entry name" value="Znf_C2H2_type"/>
</dbReference>
<feature type="domain" description="ZAD" evidence="7">
    <location>
        <begin position="19"/>
        <end position="98"/>
    </location>
</feature>
<feature type="compositionally biased region" description="Polar residues" evidence="6">
    <location>
        <begin position="189"/>
        <end position="209"/>
    </location>
</feature>
<evidence type="ECO:0000256" key="1">
    <source>
        <dbReference type="ARBA" id="ARBA00022723"/>
    </source>
</evidence>
<gene>
    <name evidence="8" type="ORF">DIATSA_LOCUS8161</name>
</gene>
<keyword evidence="4 5" id="KW-0862">Zinc</keyword>
<dbReference type="GO" id="GO:0005634">
    <property type="term" value="C:nucleus"/>
    <property type="evidence" value="ECO:0007669"/>
    <property type="project" value="InterPro"/>
</dbReference>
<keyword evidence="1 5" id="KW-0479">Metal-binding</keyword>
<evidence type="ECO:0000256" key="3">
    <source>
        <dbReference type="ARBA" id="ARBA00022771"/>
    </source>
</evidence>
<evidence type="ECO:0000256" key="2">
    <source>
        <dbReference type="ARBA" id="ARBA00022737"/>
    </source>
</evidence>
<feature type="compositionally biased region" description="Basic and acidic residues" evidence="6">
    <location>
        <begin position="730"/>
        <end position="747"/>
    </location>
</feature>
<sequence>MDRLINSKVDKHSIYEIYRACRLCGAGAGYKMPIIQNVIDIDGEEVDLKQKIRECVQIEVHQDDKMPPLICELCVDKVNDFYVFLEMCQQTNKRTRQRLGLPLQTTHKGTSDSGDCILGVTEPVYVNEDSDEPLSRSSTRNVKFKGSKVKKPEIKVENSRDSRVSRNSKHIESTKSGSQKRTRSPEIGSRSTRQRNNSNEDNLTLSNLRHQSRNKRSPTGLPPPPKSILKKESKVDDRLGLRSKRTQESMKSAVPPKKVKLAVKMPQKPERRAPPSPPGIKCNICKYHSKTPQANANHMRSHTVTFTSNKLSCNSCREWFADADAAADHHRRHKARSKAYICRACKRHYQTYHPYLTHTQSGDCVPWEEVPDVKCDECWKYFPTDNLRTQHKCPGVDGRPGGKCSKCSRAYALLKNLKKHESMCSTRKRGEPDIDPALLAKLKPVRILTVRCDPLLDKQIDGHYRVADVPHNYGLDPASIYPYINSASLNFNRMVNIKSELDFYCEEDYVHWDSDVSSDDDVTEKDSKVYSLSVLALKTLFSQKCLGRVPRKRRRIKTEKSVFDSIMGNDFDMSKDIDSIIDNLGDDDNVDVSRDDGRKLNEDDGTAKEQVSETDNAPVNILDDRVNEVDTEKSEDVSTDIIEDKSTENIDNSENKDDANESESKEVDAEKLSNKTVELDNSTSELSKDIGTDKESILDNKDVELEEIERKETLVDANVISNADQKISQIEDKLEDSERNDEIKQSTDESDCIPNNKNIEQESVESKEDINNVDDDKNKNEETKDDLNENITVNSQSVDFNKDEHINDGVILNSDKEVLNEVSNSQTTDNLDETDNVNGRLSNDNLKTIDTDSNDVSFKTDVILDKEEIDTNNTDIHENSDVTDPNETDKYNDSSEEKSDKLNMEDFNEVCDSEIDDKKLMEALDEHIGESKENNYGKCDVNNDSTVDGVDKSIDNDIKSVEDASENIKAVKKVYDSNVNEQNKITLDDLLPKKVGNTPSMDLDNISDDELNFE</sequence>
<feature type="region of interest" description="Disordered" evidence="6">
    <location>
        <begin position="865"/>
        <end position="905"/>
    </location>
</feature>
<feature type="region of interest" description="Disordered" evidence="6">
    <location>
        <begin position="128"/>
        <end position="256"/>
    </location>
</feature>
<feature type="region of interest" description="Disordered" evidence="6">
    <location>
        <begin position="822"/>
        <end position="852"/>
    </location>
</feature>
<reference evidence="8" key="1">
    <citation type="submission" date="2021-12" db="EMBL/GenBank/DDBJ databases">
        <authorList>
            <person name="King R."/>
        </authorList>
    </citation>
    <scope>NUCLEOTIDE SEQUENCE</scope>
</reference>
<feature type="compositionally biased region" description="Basic and acidic residues" evidence="6">
    <location>
        <begin position="622"/>
        <end position="673"/>
    </location>
</feature>
<evidence type="ECO:0000256" key="4">
    <source>
        <dbReference type="ARBA" id="ARBA00022833"/>
    </source>
</evidence>
<dbReference type="Pfam" id="PF07776">
    <property type="entry name" value="zf-AD"/>
    <property type="match status" value="1"/>
</dbReference>
<dbReference type="PROSITE" id="PS51915">
    <property type="entry name" value="ZAD"/>
    <property type="match status" value="1"/>
</dbReference>
<dbReference type="PROSITE" id="PS00028">
    <property type="entry name" value="ZINC_FINGER_C2H2_1"/>
    <property type="match status" value="1"/>
</dbReference>
<feature type="compositionally biased region" description="Polar residues" evidence="6">
    <location>
        <begin position="674"/>
        <end position="685"/>
    </location>
</feature>
<feature type="region of interest" description="Disordered" evidence="6">
    <location>
        <begin position="932"/>
        <end position="952"/>
    </location>
</feature>
<feature type="region of interest" description="Disordered" evidence="6">
    <location>
        <begin position="991"/>
        <end position="1014"/>
    </location>
</feature>
<organism evidence="8 9">
    <name type="scientific">Diatraea saccharalis</name>
    <name type="common">sugarcane borer</name>
    <dbReference type="NCBI Taxonomy" id="40085"/>
    <lineage>
        <taxon>Eukaryota</taxon>
        <taxon>Metazoa</taxon>
        <taxon>Ecdysozoa</taxon>
        <taxon>Arthropoda</taxon>
        <taxon>Hexapoda</taxon>
        <taxon>Insecta</taxon>
        <taxon>Pterygota</taxon>
        <taxon>Neoptera</taxon>
        <taxon>Endopterygota</taxon>
        <taxon>Lepidoptera</taxon>
        <taxon>Glossata</taxon>
        <taxon>Ditrysia</taxon>
        <taxon>Pyraloidea</taxon>
        <taxon>Crambidae</taxon>
        <taxon>Crambinae</taxon>
        <taxon>Diatraea</taxon>
    </lineage>
</organism>
<feature type="compositionally biased region" description="Basic and acidic residues" evidence="6">
    <location>
        <begin position="686"/>
        <end position="698"/>
    </location>
</feature>
<dbReference type="OrthoDB" id="7765040at2759"/>
<feature type="compositionally biased region" description="Acidic residues" evidence="6">
    <location>
        <begin position="1005"/>
        <end position="1014"/>
    </location>
</feature>
<dbReference type="PANTHER" id="PTHR24379">
    <property type="entry name" value="KRAB AND ZINC FINGER DOMAIN-CONTAINING"/>
    <property type="match status" value="1"/>
</dbReference>
<accession>A0A9N9WG67</accession>
<dbReference type="SMART" id="SM00868">
    <property type="entry name" value="zf-AD"/>
    <property type="match status" value="1"/>
</dbReference>
<evidence type="ECO:0000256" key="5">
    <source>
        <dbReference type="PROSITE-ProRule" id="PRU01263"/>
    </source>
</evidence>
<evidence type="ECO:0000313" key="9">
    <source>
        <dbReference type="Proteomes" id="UP001153714"/>
    </source>
</evidence>
<feature type="binding site" evidence="5">
    <location>
        <position position="71"/>
    </location>
    <ligand>
        <name>Zn(2+)</name>
        <dbReference type="ChEBI" id="CHEBI:29105"/>
    </ligand>
</feature>
<feature type="compositionally biased region" description="Basic and acidic residues" evidence="6">
    <location>
        <begin position="764"/>
        <end position="787"/>
    </location>
</feature>
<dbReference type="Gene3D" id="3.40.1800.20">
    <property type="match status" value="1"/>
</dbReference>
<dbReference type="SUPFAM" id="SSF57716">
    <property type="entry name" value="Glucocorticoid receptor-like (DNA-binding domain)"/>
    <property type="match status" value="1"/>
</dbReference>
<proteinExistence type="predicted"/>
<feature type="binding site" evidence="5">
    <location>
        <position position="21"/>
    </location>
    <ligand>
        <name>Zn(2+)</name>
        <dbReference type="ChEBI" id="CHEBI:29105"/>
    </ligand>
</feature>
<feature type="binding site" evidence="5">
    <location>
        <position position="74"/>
    </location>
    <ligand>
        <name>Zn(2+)</name>
        <dbReference type="ChEBI" id="CHEBI:29105"/>
    </ligand>
</feature>
<dbReference type="EMBL" id="OU893353">
    <property type="protein sequence ID" value="CAG9790495.1"/>
    <property type="molecule type" value="Genomic_DNA"/>
</dbReference>
<keyword evidence="3 5" id="KW-0863">Zinc-finger</keyword>
<keyword evidence="2" id="KW-0677">Repeat</keyword>
<protein>
    <recommendedName>
        <fullName evidence="7">ZAD domain-containing protein</fullName>
    </recommendedName>
</protein>
<feature type="compositionally biased region" description="Basic and acidic residues" evidence="6">
    <location>
        <begin position="887"/>
        <end position="904"/>
    </location>
</feature>
<feature type="compositionally biased region" description="Basic and acidic residues" evidence="6">
    <location>
        <begin position="150"/>
        <end position="173"/>
    </location>
</feature>
<evidence type="ECO:0000313" key="8">
    <source>
        <dbReference type="EMBL" id="CAG9790495.1"/>
    </source>
</evidence>
<feature type="region of interest" description="Disordered" evidence="6">
    <location>
        <begin position="730"/>
        <end position="800"/>
    </location>
</feature>